<dbReference type="InterPro" id="IPR014722">
    <property type="entry name" value="Rib_uL2_dom2"/>
</dbReference>
<dbReference type="FunFam" id="2.40.50.140:FF:000034">
    <property type="entry name" value="Eukaryotic translation initiation factor 5A"/>
    <property type="match status" value="1"/>
</dbReference>
<comment type="PTM">
    <text evidence="11">eIF-5A seems to be the only eukaryotic protein to have a hypusine residue which is a post-translational modification of a lysine by the addition of a butylamino group.</text>
</comment>
<dbReference type="NCBIfam" id="TIGR00037">
    <property type="entry name" value="eIF_5A"/>
    <property type="match status" value="1"/>
</dbReference>
<dbReference type="InterPro" id="IPR008991">
    <property type="entry name" value="Translation_prot_SH3-like_sf"/>
</dbReference>
<dbReference type="GO" id="GO:0009507">
    <property type="term" value="C:chloroplast"/>
    <property type="evidence" value="ECO:0007669"/>
    <property type="project" value="UniProtKB-SubCell"/>
</dbReference>
<sequence>MTEVETFESAGEVAEKTYPIRAGEVKKGMIVMLKGFPCKVIEVTTSKTGKHGHAKANITGLDIFTGAKKVDISPTSHNMTAPFVTVSSYTLLDVSEDGFCSLMDEAGETREDLKCPDSNSPDSELGDKIRAALEAGKDVSVTVTKAMDSEVITDYKEQDAA</sequence>
<keyword evidence="5" id="KW-0150">Chloroplast</keyword>
<keyword evidence="14" id="KW-1185">Reference proteome</keyword>
<gene>
    <name evidence="13" type="ORF">FCC1311_054692</name>
</gene>
<dbReference type="FunCoup" id="A0A2R5GE81">
    <property type="interactions" value="203"/>
</dbReference>
<evidence type="ECO:0000256" key="1">
    <source>
        <dbReference type="ARBA" id="ARBA00004229"/>
    </source>
</evidence>
<evidence type="ECO:0000256" key="10">
    <source>
        <dbReference type="ARBA" id="ARBA00023071"/>
    </source>
</evidence>
<dbReference type="SUPFAM" id="SSF50104">
    <property type="entry name" value="Translation proteins SH3-like domain"/>
    <property type="match status" value="1"/>
</dbReference>
<dbReference type="FunFam" id="2.30.30.30:FF:000007">
    <property type="entry name" value="Eukaryotic translation initiation factor 5A"/>
    <property type="match status" value="1"/>
</dbReference>
<evidence type="ECO:0000256" key="11">
    <source>
        <dbReference type="RuleBase" id="RU362005"/>
    </source>
</evidence>
<dbReference type="PROSITE" id="PS00302">
    <property type="entry name" value="IF5A_HYPUSINE"/>
    <property type="match status" value="1"/>
</dbReference>
<dbReference type="Pfam" id="PF01287">
    <property type="entry name" value="eIF-5a"/>
    <property type="match status" value="1"/>
</dbReference>
<dbReference type="AlphaFoldDB" id="A0A2R5GE81"/>
<protein>
    <recommendedName>
        <fullName evidence="11">Eukaryotic translation initiation factor 5A</fullName>
        <shortName evidence="11">eIF-5A</shortName>
    </recommendedName>
</protein>
<evidence type="ECO:0000256" key="7">
    <source>
        <dbReference type="ARBA" id="ARBA00022768"/>
    </source>
</evidence>
<dbReference type="OrthoDB" id="9975114at2759"/>
<reference evidence="13 14" key="1">
    <citation type="submission" date="2017-12" db="EMBL/GenBank/DDBJ databases">
        <title>Sequencing, de novo assembly and annotation of complete genome of a new Thraustochytrid species, strain FCC1311.</title>
        <authorList>
            <person name="Sedici K."/>
            <person name="Godart F."/>
            <person name="Aiese Cigliano R."/>
            <person name="Sanseverino W."/>
            <person name="Barakat M."/>
            <person name="Ortet P."/>
            <person name="Marechal E."/>
            <person name="Cagnac O."/>
            <person name="Amato A."/>
        </authorList>
    </citation>
    <scope>NUCLEOTIDE SEQUENCE [LARGE SCALE GENOMIC DNA]</scope>
</reference>
<dbReference type="SUPFAM" id="SSF50249">
    <property type="entry name" value="Nucleic acid-binding proteins"/>
    <property type="match status" value="1"/>
</dbReference>
<name>A0A2R5GE81_9STRA</name>
<evidence type="ECO:0000256" key="9">
    <source>
        <dbReference type="ARBA" id="ARBA00022917"/>
    </source>
</evidence>
<dbReference type="Gene3D" id="2.30.30.30">
    <property type="match status" value="1"/>
</dbReference>
<keyword evidence="8" id="KW-0694">RNA-binding</keyword>
<dbReference type="PIRSF" id="PIRSF003025">
    <property type="entry name" value="eIF5A"/>
    <property type="match status" value="1"/>
</dbReference>
<keyword evidence="6" id="KW-0934">Plastid</keyword>
<keyword evidence="4" id="KW-0963">Cytoplasm</keyword>
<dbReference type="GO" id="GO:0003723">
    <property type="term" value="F:RNA binding"/>
    <property type="evidence" value="ECO:0007669"/>
    <property type="project" value="UniProtKB-KW"/>
</dbReference>
<dbReference type="SMART" id="SM01376">
    <property type="entry name" value="eIF-5a"/>
    <property type="match status" value="1"/>
</dbReference>
<comment type="subcellular location">
    <subcellularLocation>
        <location evidence="2">Cytoplasm</location>
    </subcellularLocation>
    <subcellularLocation>
        <location evidence="1">Plastid</location>
        <location evidence="1">Chloroplast</location>
    </subcellularLocation>
</comment>
<dbReference type="InterPro" id="IPR001884">
    <property type="entry name" value="IF5A-like"/>
</dbReference>
<dbReference type="Gene3D" id="2.40.50.140">
    <property type="entry name" value="Nucleic acid-binding proteins"/>
    <property type="match status" value="1"/>
</dbReference>
<dbReference type="PANTHER" id="PTHR11673">
    <property type="entry name" value="TRANSLATION INITIATION FACTOR 5A FAMILY MEMBER"/>
    <property type="match status" value="1"/>
</dbReference>
<evidence type="ECO:0000256" key="2">
    <source>
        <dbReference type="ARBA" id="ARBA00004496"/>
    </source>
</evidence>
<evidence type="ECO:0000313" key="14">
    <source>
        <dbReference type="Proteomes" id="UP000241890"/>
    </source>
</evidence>
<proteinExistence type="inferred from homology"/>
<evidence type="ECO:0000256" key="3">
    <source>
        <dbReference type="ARBA" id="ARBA00006016"/>
    </source>
</evidence>
<dbReference type="InterPro" id="IPR020189">
    <property type="entry name" value="IF5A_C"/>
</dbReference>
<dbReference type="InterPro" id="IPR012340">
    <property type="entry name" value="NA-bd_OB-fold"/>
</dbReference>
<evidence type="ECO:0000256" key="6">
    <source>
        <dbReference type="ARBA" id="ARBA00022640"/>
    </source>
</evidence>
<accession>A0A2R5GE81</accession>
<dbReference type="Pfam" id="PF21485">
    <property type="entry name" value="IF5A-like_N"/>
    <property type="match status" value="1"/>
</dbReference>
<comment type="function">
    <text evidence="11">Translation factor that promotes translation elongation and termination, particularly upon ribosome stalling at specific amino acid sequence contexts. Binds between the exit (E) and peptidyl (P) site of the ribosome and promotes rescue of stalled ribosome: specifically required for efficient translation of polyproline-containing peptides as well as other motifs that stall the ribosome. Acts as ribosome quality control (RQC) cofactor by joining the RQC complex to facilitate peptidyl transfer during CAT tailing step.</text>
</comment>
<evidence type="ECO:0000256" key="8">
    <source>
        <dbReference type="ARBA" id="ARBA00022884"/>
    </source>
</evidence>
<dbReference type="Proteomes" id="UP000241890">
    <property type="component" value="Unassembled WGS sequence"/>
</dbReference>
<dbReference type="EMBL" id="BEYU01000054">
    <property type="protein sequence ID" value="GBG29247.1"/>
    <property type="molecule type" value="Genomic_DNA"/>
</dbReference>
<dbReference type="GO" id="GO:0043022">
    <property type="term" value="F:ribosome binding"/>
    <property type="evidence" value="ECO:0007669"/>
    <property type="project" value="UniProtKB-UniRule"/>
</dbReference>
<dbReference type="GO" id="GO:0045901">
    <property type="term" value="P:positive regulation of translational elongation"/>
    <property type="evidence" value="ECO:0007669"/>
    <property type="project" value="UniProtKB-UniRule"/>
</dbReference>
<dbReference type="GO" id="GO:0003746">
    <property type="term" value="F:translation elongation factor activity"/>
    <property type="evidence" value="ECO:0007669"/>
    <property type="project" value="UniProtKB-UniRule"/>
</dbReference>
<comment type="caution">
    <text evidence="13">The sequence shown here is derived from an EMBL/GenBank/DDBJ whole genome shotgun (WGS) entry which is preliminary data.</text>
</comment>
<feature type="domain" description="Translation initiation factor 5A C-terminal" evidence="12">
    <location>
        <begin position="83"/>
        <end position="156"/>
    </location>
</feature>
<evidence type="ECO:0000256" key="5">
    <source>
        <dbReference type="ARBA" id="ARBA00022528"/>
    </source>
</evidence>
<organism evidence="13 14">
    <name type="scientific">Hondaea fermentalgiana</name>
    <dbReference type="NCBI Taxonomy" id="2315210"/>
    <lineage>
        <taxon>Eukaryota</taxon>
        <taxon>Sar</taxon>
        <taxon>Stramenopiles</taxon>
        <taxon>Bigyra</taxon>
        <taxon>Labyrinthulomycetes</taxon>
        <taxon>Thraustochytrida</taxon>
        <taxon>Thraustochytriidae</taxon>
        <taxon>Hondaea</taxon>
    </lineage>
</organism>
<dbReference type="GO" id="GO:0045905">
    <property type="term" value="P:positive regulation of translational termination"/>
    <property type="evidence" value="ECO:0007669"/>
    <property type="project" value="UniProtKB-UniRule"/>
</dbReference>
<keyword evidence="13" id="KW-0396">Initiation factor</keyword>
<dbReference type="InterPro" id="IPR048670">
    <property type="entry name" value="IF5A-like_N"/>
</dbReference>
<evidence type="ECO:0000313" key="13">
    <source>
        <dbReference type="EMBL" id="GBG29247.1"/>
    </source>
</evidence>
<keyword evidence="10 11" id="KW-0385">Hypusine</keyword>
<dbReference type="InParanoid" id="A0A2R5GE81"/>
<dbReference type="InterPro" id="IPR019769">
    <property type="entry name" value="Trans_elong_IF5A_hypusine_site"/>
</dbReference>
<comment type="similarity">
    <text evidence="3 11">Belongs to the eIF-5A family.</text>
</comment>
<evidence type="ECO:0000256" key="4">
    <source>
        <dbReference type="ARBA" id="ARBA00022490"/>
    </source>
</evidence>
<keyword evidence="7" id="KW-0251">Elongation factor</keyword>
<evidence type="ECO:0000259" key="12">
    <source>
        <dbReference type="SMART" id="SM01376"/>
    </source>
</evidence>
<keyword evidence="9 11" id="KW-0648">Protein biosynthesis</keyword>
<dbReference type="GO" id="GO:0003743">
    <property type="term" value="F:translation initiation factor activity"/>
    <property type="evidence" value="ECO:0007669"/>
    <property type="project" value="UniProtKB-KW"/>
</dbReference>